<dbReference type="InterPro" id="IPR011166">
    <property type="entry name" value="Beta-eliminating_lyase"/>
</dbReference>
<reference evidence="7" key="1">
    <citation type="journal article" date="2015" name="PeerJ">
        <title>First genomic representation of candidate bacterial phylum KSB3 points to enhanced environmental sensing as a trigger of wastewater bulking.</title>
        <authorList>
            <person name="Sekiguchi Y."/>
            <person name="Ohashi A."/>
            <person name="Parks D.H."/>
            <person name="Yamauchi T."/>
            <person name="Tyson G.W."/>
            <person name="Hugenholtz P."/>
        </authorList>
    </citation>
    <scope>NUCLEOTIDE SEQUENCE [LARGE SCALE GENOMIC DNA]</scope>
</reference>
<keyword evidence="4" id="KW-0456">Lyase</keyword>
<evidence type="ECO:0000313" key="8">
    <source>
        <dbReference type="Proteomes" id="UP000030700"/>
    </source>
</evidence>
<dbReference type="HOGENOM" id="CLU_047223_0_0_0"/>
<dbReference type="InterPro" id="IPR015424">
    <property type="entry name" value="PyrdxlP-dep_Trfase"/>
</dbReference>
<dbReference type="Gene3D" id="3.40.640.10">
    <property type="entry name" value="Type I PLP-dependent aspartate aminotransferase-like (Major domain)"/>
    <property type="match status" value="1"/>
</dbReference>
<protein>
    <submittedName>
        <fullName evidence="7">Tryptophanase</fullName>
    </submittedName>
</protein>
<dbReference type="GO" id="GO:0016830">
    <property type="term" value="F:carbon-carbon lyase activity"/>
    <property type="evidence" value="ECO:0007669"/>
    <property type="project" value="InterPro"/>
</dbReference>
<name>A0A0S6VUX7_9BACT</name>
<sequence length="458" mass="51496">MRTIIEPFRIKMTEPIKIISRAEREQKLAQAHYNVFLLDAEDCCIDLLTDSGTGAMSDRQWAALMCGDESYAGSKSWKKFEAVVKTVTGMKHVFPTHQGRAAEGILAQTRVKPGQIIPNNSHFDTTRANMEYVGGQALNFLCPEGLDLTIDVPFKGNMALDALERCIQEHGVGQVPFCMLTVTNNTGGGQPVALANVRAVKALLQKYGIPLVIDACRFAENAYFIHEREDGYQDKSLLEIAQEMFSYADAATMSCKKDGLANIGGFFVCNNDEWAEDFKNLLILREGFPTYGGLAGRDLEAIAVGLMEALEYDYQVYRHATVEYLGRKLLERGIPHVRPVGGHAVFLDSKRFLPQIPPLHYPGIGLVNALYVEGGIRGVELGSVMFGRRDAQGREMESPLELVRLAFPRRVYTQSHFDYLIEVIEDVWKQRDQIPGYRITYQPKFLRHFTCHFESIRV</sequence>
<dbReference type="EMBL" id="DF820455">
    <property type="protein sequence ID" value="GAK49041.1"/>
    <property type="molecule type" value="Genomic_DNA"/>
</dbReference>
<gene>
    <name evidence="7" type="ORF">U14_00259</name>
</gene>
<feature type="modified residue" description="N6-(pyridoxal phosphate)lysine" evidence="5">
    <location>
        <position position="257"/>
    </location>
</feature>
<keyword evidence="8" id="KW-1185">Reference proteome</keyword>
<accession>A0A0S6VUX7</accession>
<evidence type="ECO:0000256" key="5">
    <source>
        <dbReference type="PIRSR" id="PIRSR611166-50"/>
    </source>
</evidence>
<proteinExistence type="inferred from homology"/>
<evidence type="ECO:0000256" key="2">
    <source>
        <dbReference type="ARBA" id="ARBA00009721"/>
    </source>
</evidence>
<evidence type="ECO:0000259" key="6">
    <source>
        <dbReference type="Pfam" id="PF01212"/>
    </source>
</evidence>
<comment type="similarity">
    <text evidence="2">Belongs to the beta-eliminating lyase family.</text>
</comment>
<comment type="cofactor">
    <cofactor evidence="1 5">
        <name>pyridoxal 5'-phosphate</name>
        <dbReference type="ChEBI" id="CHEBI:597326"/>
    </cofactor>
</comment>
<dbReference type="SUPFAM" id="SSF53383">
    <property type="entry name" value="PLP-dependent transferases"/>
    <property type="match status" value="1"/>
</dbReference>
<dbReference type="Proteomes" id="UP000030700">
    <property type="component" value="Unassembled WGS sequence"/>
</dbReference>
<dbReference type="GO" id="GO:0009072">
    <property type="term" value="P:aromatic amino acid metabolic process"/>
    <property type="evidence" value="ECO:0007669"/>
    <property type="project" value="InterPro"/>
</dbReference>
<dbReference type="PIRSF" id="PIRSF001386">
    <property type="entry name" value="Trpase"/>
    <property type="match status" value="1"/>
</dbReference>
<dbReference type="STRING" id="1499966.U14_00259"/>
<evidence type="ECO:0000256" key="4">
    <source>
        <dbReference type="ARBA" id="ARBA00023239"/>
    </source>
</evidence>
<dbReference type="PANTHER" id="PTHR32325:SF4">
    <property type="entry name" value="TRYPTOPHANASE"/>
    <property type="match status" value="1"/>
</dbReference>
<dbReference type="Pfam" id="PF01212">
    <property type="entry name" value="Beta_elim_lyase"/>
    <property type="match status" value="1"/>
</dbReference>
<evidence type="ECO:0000256" key="3">
    <source>
        <dbReference type="ARBA" id="ARBA00022898"/>
    </source>
</evidence>
<keyword evidence="3 5" id="KW-0663">Pyridoxal phosphate</keyword>
<dbReference type="InterPro" id="IPR015422">
    <property type="entry name" value="PyrdxlP-dep_Trfase_small"/>
</dbReference>
<dbReference type="AlphaFoldDB" id="A0A0S6VUX7"/>
<dbReference type="InterPro" id="IPR001597">
    <property type="entry name" value="ArAA_b-elim_lyase/Thr_aldolase"/>
</dbReference>
<evidence type="ECO:0000313" key="7">
    <source>
        <dbReference type="EMBL" id="GAK49041.1"/>
    </source>
</evidence>
<evidence type="ECO:0000256" key="1">
    <source>
        <dbReference type="ARBA" id="ARBA00001933"/>
    </source>
</evidence>
<dbReference type="NCBIfam" id="NF009709">
    <property type="entry name" value="PRK13238.1"/>
    <property type="match status" value="1"/>
</dbReference>
<dbReference type="Gene3D" id="3.90.1150.10">
    <property type="entry name" value="Aspartate Aminotransferase, domain 1"/>
    <property type="match status" value="1"/>
</dbReference>
<organism evidence="7">
    <name type="scientific">Candidatus Moduliflexus flocculans</name>
    <dbReference type="NCBI Taxonomy" id="1499966"/>
    <lineage>
        <taxon>Bacteria</taxon>
        <taxon>Candidatus Moduliflexota</taxon>
        <taxon>Candidatus Moduliflexia</taxon>
        <taxon>Candidatus Moduliflexales</taxon>
        <taxon>Candidatus Moduliflexaceae</taxon>
    </lineage>
</organism>
<feature type="domain" description="Aromatic amino acid beta-eliminating lyase/threonine aldolase" evidence="6">
    <location>
        <begin position="46"/>
        <end position="420"/>
    </location>
</feature>
<dbReference type="InterPro" id="IPR015421">
    <property type="entry name" value="PyrdxlP-dep_Trfase_major"/>
</dbReference>
<dbReference type="PANTHER" id="PTHR32325">
    <property type="entry name" value="BETA-ELIMINATING LYASE-LIKE PROTEIN-RELATED"/>
    <property type="match status" value="1"/>
</dbReference>